<keyword evidence="2" id="KW-0812">Transmembrane</keyword>
<reference evidence="3 4" key="1">
    <citation type="journal article" date="2015" name="Genome Announc.">
        <title>Draft Genome Sequence and Gene Annotation of the Entomopathogenic Fungus Verticillium hemipterigenum.</title>
        <authorList>
            <person name="Horn F."/>
            <person name="Habel A."/>
            <person name="Scharf D.H."/>
            <person name="Dworschak J."/>
            <person name="Brakhage A.A."/>
            <person name="Guthke R."/>
            <person name="Hertweck C."/>
            <person name="Linde J."/>
        </authorList>
    </citation>
    <scope>NUCLEOTIDE SEQUENCE [LARGE SCALE GENOMIC DNA]</scope>
</reference>
<sequence>MPSKRQSMRVEDSWRVVDGENDSFDTSILPSVSDDDVLLPLSSEQPSDGFPSQFSSQNQSQFSQRSTDSIRDFVKHQEDDQVILRQPFRPSVPSLVGTPHKSQYRTPDPEFRMPLIDIENDRRSSGRSSRTARALISSGSRETSYISDVHLRQRGVFATGSPVKRRGKRRPSAKEAASKAETTGLSSHFSTWAQNTIHWALSVVGLAFLYAKRPLAFFLAIYLSFGAVIITQNMVQRSIFTSLSPICRIPGTSYLNLPFCPTFPSDSPNSQASPVEFEDLVTVQSKFEDVLEKSSDGVSLPFEMKRSETTLRDLRTLLRQSEVLAKDELIFELDGYIETSRQTASDLQRFNTHVGSAVDAVISINRWTSRYIDSMAPVEDDKTGLVPSSALAVWTGWIFYPFQPTEMQFSEQILREKYIEHTALISDRIAALIIEAQAVLRLLTKAEDHLSLIYDVTSRSTAATSSRRDQILWNIWTLVGANSGRLHHLSEQLSLLRQVDSQRTSAVAQVSALVVELEAIQAGLGDLRERVAAPKLLQASLGSSTPLPLSIHIETIDRGIERLEAARIRIRAAEDDRVREALVKSGIRGDERLIDSQRD</sequence>
<keyword evidence="2" id="KW-0472">Membrane</keyword>
<gene>
    <name evidence="3" type="ORF">VHEMI05031</name>
</gene>
<feature type="region of interest" description="Disordered" evidence="1">
    <location>
        <begin position="1"/>
        <end position="68"/>
    </location>
</feature>
<dbReference type="Proteomes" id="UP000039046">
    <property type="component" value="Unassembled WGS sequence"/>
</dbReference>
<dbReference type="EMBL" id="CDHN01000002">
    <property type="protein sequence ID" value="CEJ89171.1"/>
    <property type="molecule type" value="Genomic_DNA"/>
</dbReference>
<evidence type="ECO:0000256" key="2">
    <source>
        <dbReference type="SAM" id="Phobius"/>
    </source>
</evidence>
<feature type="compositionally biased region" description="Basic and acidic residues" evidence="1">
    <location>
        <begin position="8"/>
        <end position="18"/>
    </location>
</feature>
<organism evidence="3 4">
    <name type="scientific">[Torrubiella] hemipterigena</name>
    <dbReference type="NCBI Taxonomy" id="1531966"/>
    <lineage>
        <taxon>Eukaryota</taxon>
        <taxon>Fungi</taxon>
        <taxon>Dikarya</taxon>
        <taxon>Ascomycota</taxon>
        <taxon>Pezizomycotina</taxon>
        <taxon>Sordariomycetes</taxon>
        <taxon>Hypocreomycetidae</taxon>
        <taxon>Hypocreales</taxon>
        <taxon>Clavicipitaceae</taxon>
        <taxon>Clavicipitaceae incertae sedis</taxon>
        <taxon>'Torrubiella' clade</taxon>
    </lineage>
</organism>
<keyword evidence="4" id="KW-1185">Reference proteome</keyword>
<feature type="region of interest" description="Disordered" evidence="1">
    <location>
        <begin position="90"/>
        <end position="109"/>
    </location>
</feature>
<evidence type="ECO:0000256" key="1">
    <source>
        <dbReference type="SAM" id="MobiDB-lite"/>
    </source>
</evidence>
<protein>
    <submittedName>
        <fullName evidence="3">Uncharacterized protein</fullName>
    </submittedName>
</protein>
<dbReference type="STRING" id="1531966.A0A0A1SWZ9"/>
<accession>A0A0A1SWZ9</accession>
<dbReference type="HOGENOM" id="CLU_026455_2_0_1"/>
<name>A0A0A1SWZ9_9HYPO</name>
<feature type="transmembrane region" description="Helical" evidence="2">
    <location>
        <begin position="215"/>
        <end position="235"/>
    </location>
</feature>
<dbReference type="OrthoDB" id="4179406at2759"/>
<feature type="compositionally biased region" description="Low complexity" evidence="1">
    <location>
        <begin position="52"/>
        <end position="64"/>
    </location>
</feature>
<proteinExistence type="predicted"/>
<keyword evidence="2" id="KW-1133">Transmembrane helix</keyword>
<evidence type="ECO:0000313" key="3">
    <source>
        <dbReference type="EMBL" id="CEJ89171.1"/>
    </source>
</evidence>
<dbReference type="AlphaFoldDB" id="A0A0A1SWZ9"/>
<evidence type="ECO:0000313" key="4">
    <source>
        <dbReference type="Proteomes" id="UP000039046"/>
    </source>
</evidence>
<feature type="region of interest" description="Disordered" evidence="1">
    <location>
        <begin position="160"/>
        <end position="180"/>
    </location>
</feature>